<evidence type="ECO:0000313" key="2">
    <source>
        <dbReference type="Proteomes" id="UP001417504"/>
    </source>
</evidence>
<evidence type="ECO:0000313" key="1">
    <source>
        <dbReference type="EMBL" id="KAK9155884.1"/>
    </source>
</evidence>
<accession>A0AAP0KQC4</accession>
<dbReference type="InterPro" id="IPR012677">
    <property type="entry name" value="Nucleotide-bd_a/b_plait_sf"/>
</dbReference>
<protein>
    <recommendedName>
        <fullName evidence="3">RRM domain-containing protein</fullName>
    </recommendedName>
</protein>
<dbReference type="InterPro" id="IPR035979">
    <property type="entry name" value="RBD_domain_sf"/>
</dbReference>
<keyword evidence="2" id="KW-1185">Reference proteome</keyword>
<proteinExistence type="predicted"/>
<dbReference type="SUPFAM" id="SSF54928">
    <property type="entry name" value="RNA-binding domain, RBD"/>
    <property type="match status" value="1"/>
</dbReference>
<reference evidence="1 2" key="1">
    <citation type="submission" date="2024-01" db="EMBL/GenBank/DDBJ databases">
        <title>Genome assemblies of Stephania.</title>
        <authorList>
            <person name="Yang L."/>
        </authorList>
    </citation>
    <scope>NUCLEOTIDE SEQUENCE [LARGE SCALE GENOMIC DNA]</scope>
    <source>
        <strain evidence="1">QJT</strain>
        <tissue evidence="1">Leaf</tissue>
    </source>
</reference>
<dbReference type="Proteomes" id="UP001417504">
    <property type="component" value="Unassembled WGS sequence"/>
</dbReference>
<name>A0AAP0KQC4_9MAGN</name>
<gene>
    <name evidence="1" type="ORF">Sjap_003364</name>
</gene>
<dbReference type="GO" id="GO:0003676">
    <property type="term" value="F:nucleic acid binding"/>
    <property type="evidence" value="ECO:0007669"/>
    <property type="project" value="InterPro"/>
</dbReference>
<dbReference type="AlphaFoldDB" id="A0AAP0KQC4"/>
<comment type="caution">
    <text evidence="1">The sequence shown here is derived from an EMBL/GenBank/DDBJ whole genome shotgun (WGS) entry which is preliminary data.</text>
</comment>
<dbReference type="EMBL" id="JBBNAE010000001">
    <property type="protein sequence ID" value="KAK9155884.1"/>
    <property type="molecule type" value="Genomic_DNA"/>
</dbReference>
<sequence length="54" mass="5931">MTSRTSSPSTGKWLNTNHSRGFGFIVFDNEQVADDLLANGNMIDMVGTRQVPCI</sequence>
<evidence type="ECO:0008006" key="3">
    <source>
        <dbReference type="Google" id="ProtNLM"/>
    </source>
</evidence>
<dbReference type="Gene3D" id="3.30.70.330">
    <property type="match status" value="1"/>
</dbReference>
<organism evidence="1 2">
    <name type="scientific">Stephania japonica</name>
    <dbReference type="NCBI Taxonomy" id="461633"/>
    <lineage>
        <taxon>Eukaryota</taxon>
        <taxon>Viridiplantae</taxon>
        <taxon>Streptophyta</taxon>
        <taxon>Embryophyta</taxon>
        <taxon>Tracheophyta</taxon>
        <taxon>Spermatophyta</taxon>
        <taxon>Magnoliopsida</taxon>
        <taxon>Ranunculales</taxon>
        <taxon>Menispermaceae</taxon>
        <taxon>Menispermoideae</taxon>
        <taxon>Cissampelideae</taxon>
        <taxon>Stephania</taxon>
    </lineage>
</organism>